<accession>A0A1H1KX21</accession>
<organism evidence="1 2">
    <name type="scientific">Christiangramia echinicola</name>
    <dbReference type="NCBI Taxonomy" id="279359"/>
    <lineage>
        <taxon>Bacteria</taxon>
        <taxon>Pseudomonadati</taxon>
        <taxon>Bacteroidota</taxon>
        <taxon>Flavobacteriia</taxon>
        <taxon>Flavobacteriales</taxon>
        <taxon>Flavobacteriaceae</taxon>
        <taxon>Christiangramia</taxon>
    </lineage>
</organism>
<evidence type="ECO:0000313" key="2">
    <source>
        <dbReference type="Proteomes" id="UP000198858"/>
    </source>
</evidence>
<gene>
    <name evidence="1" type="ORF">SAMN04488552_0260</name>
</gene>
<dbReference type="RefSeq" id="WP_089660979.1">
    <property type="nucleotide sequence ID" value="NZ_LT629745.1"/>
</dbReference>
<keyword evidence="2" id="KW-1185">Reference proteome</keyword>
<evidence type="ECO:0000313" key="1">
    <source>
        <dbReference type="EMBL" id="SDR66239.1"/>
    </source>
</evidence>
<dbReference type="AlphaFoldDB" id="A0A1H1KX21"/>
<dbReference type="EMBL" id="LT629745">
    <property type="protein sequence ID" value="SDR66239.1"/>
    <property type="molecule type" value="Genomic_DNA"/>
</dbReference>
<sequence length="162" mass="19000">MSIKLLNTSIKLLIVFLIALSLGCVKNKSRNSEILKQPDKKTDSIKVTDSLKKIESVHIPDLTGEWNLRRQNKYNRLSLYENNTWKMIFTDYKNDTLIKKGKYTIAKDSAVFFRYFGTLHWPNTDTINDYKTSLGAFVLFLNEKGELMDNQEDYEQTYIREN</sequence>
<reference evidence="1 2" key="1">
    <citation type="submission" date="2016-10" db="EMBL/GenBank/DDBJ databases">
        <authorList>
            <person name="Varghese N."/>
            <person name="Submissions S."/>
        </authorList>
    </citation>
    <scope>NUCLEOTIDE SEQUENCE [LARGE SCALE GENOMIC DNA]</scope>
    <source>
        <strain evidence="1 2">Mar_2010_102</strain>
    </source>
</reference>
<name>A0A1H1KX21_9FLAO</name>
<protein>
    <submittedName>
        <fullName evidence="1">Uncharacterized protein</fullName>
    </submittedName>
</protein>
<dbReference type="PROSITE" id="PS51257">
    <property type="entry name" value="PROKAR_LIPOPROTEIN"/>
    <property type="match status" value="1"/>
</dbReference>
<dbReference type="Proteomes" id="UP000198858">
    <property type="component" value="Chromosome I"/>
</dbReference>
<proteinExistence type="predicted"/>